<evidence type="ECO:0000256" key="10">
    <source>
        <dbReference type="ARBA" id="ARBA00053055"/>
    </source>
</evidence>
<evidence type="ECO:0000259" key="13">
    <source>
        <dbReference type="Pfam" id="PF12830"/>
    </source>
</evidence>
<feature type="compositionally biased region" description="Acidic residues" evidence="12">
    <location>
        <begin position="2205"/>
        <end position="2217"/>
    </location>
</feature>
<feature type="compositionally biased region" description="Basic and acidic residues" evidence="12">
    <location>
        <begin position="530"/>
        <end position="558"/>
    </location>
</feature>
<dbReference type="GO" id="GO:0010468">
    <property type="term" value="P:regulation of gene expression"/>
    <property type="evidence" value="ECO:0007669"/>
    <property type="project" value="InterPro"/>
</dbReference>
<evidence type="ECO:0000256" key="3">
    <source>
        <dbReference type="ARBA" id="ARBA00022473"/>
    </source>
</evidence>
<reference evidence="14 15" key="1">
    <citation type="submission" date="2018-05" db="EMBL/GenBank/DDBJ databases">
        <authorList>
            <person name="Datahose"/>
        </authorList>
    </citation>
    <scope>NUCLEOTIDE SEQUENCE</scope>
</reference>
<gene>
    <name evidence="14" type="primary">NIPBL</name>
</gene>
<dbReference type="InterPro" id="IPR033031">
    <property type="entry name" value="Scc2/Nipped-B"/>
</dbReference>
<feature type="region of interest" description="Disordered" evidence="12">
    <location>
        <begin position="254"/>
        <end position="331"/>
    </location>
</feature>
<evidence type="ECO:0000256" key="5">
    <source>
        <dbReference type="ARBA" id="ARBA00023015"/>
    </source>
</evidence>
<feature type="compositionally biased region" description="Basic and acidic residues" evidence="12">
    <location>
        <begin position="571"/>
        <end position="716"/>
    </location>
</feature>
<dbReference type="GO" id="GO:0140587">
    <property type="term" value="F:chromatin loop anchoring activity"/>
    <property type="evidence" value="ECO:0007669"/>
    <property type="project" value="UniProtKB-ARBA"/>
</dbReference>
<feature type="compositionally biased region" description="Polar residues" evidence="12">
    <location>
        <begin position="131"/>
        <end position="170"/>
    </location>
</feature>
<feature type="compositionally biased region" description="Polar residues" evidence="12">
    <location>
        <begin position="717"/>
        <end position="726"/>
    </location>
</feature>
<dbReference type="PANTHER" id="PTHR21704:SF18">
    <property type="entry name" value="NIPPED-B-LIKE PROTEIN"/>
    <property type="match status" value="1"/>
</dbReference>
<comment type="similarity">
    <text evidence="2 11">Belongs to the SCC2/Nipped-B family.</text>
</comment>
<dbReference type="GO" id="GO:0034087">
    <property type="term" value="P:establishment of mitotic sister chromatid cohesion"/>
    <property type="evidence" value="ECO:0007669"/>
    <property type="project" value="TreeGrafter"/>
</dbReference>
<evidence type="ECO:0000313" key="15">
    <source>
        <dbReference type="Proteomes" id="UP000265100"/>
    </source>
</evidence>
<keyword evidence="6" id="KW-0010">Activator</keyword>
<evidence type="ECO:0000256" key="6">
    <source>
        <dbReference type="ARBA" id="ARBA00023159"/>
    </source>
</evidence>
<dbReference type="InterPro" id="IPR024986">
    <property type="entry name" value="Nipped-B_C"/>
</dbReference>
<dbReference type="FunFam" id="1.25.10.10:FF:000225">
    <property type="entry name" value="Nipped-B protein"/>
    <property type="match status" value="1"/>
</dbReference>
<dbReference type="CDD" id="cd23958">
    <property type="entry name" value="SCC2"/>
    <property type="match status" value="1"/>
</dbReference>
<dbReference type="GO" id="GO:0007420">
    <property type="term" value="P:brain development"/>
    <property type="evidence" value="ECO:0007669"/>
    <property type="project" value="TreeGrafter"/>
</dbReference>
<feature type="region of interest" description="Disordered" evidence="12">
    <location>
        <begin position="425"/>
        <end position="497"/>
    </location>
</feature>
<feature type="compositionally biased region" description="Polar residues" evidence="12">
    <location>
        <begin position="478"/>
        <end position="495"/>
    </location>
</feature>
<feature type="compositionally biased region" description="Basic and acidic residues" evidence="12">
    <location>
        <begin position="310"/>
        <end position="319"/>
    </location>
</feature>
<feature type="region of interest" description="Disordered" evidence="12">
    <location>
        <begin position="833"/>
        <end position="959"/>
    </location>
</feature>
<evidence type="ECO:0000256" key="12">
    <source>
        <dbReference type="SAM" id="MobiDB-lite"/>
    </source>
</evidence>
<feature type="region of interest" description="Disordered" evidence="12">
    <location>
        <begin position="131"/>
        <end position="181"/>
    </location>
</feature>
<accession>A0AAX7SXW0</accession>
<feature type="compositionally biased region" description="Acidic residues" evidence="12">
    <location>
        <begin position="870"/>
        <end position="884"/>
    </location>
</feature>
<feature type="region of interest" description="Disordered" evidence="12">
    <location>
        <begin position="530"/>
        <end position="762"/>
    </location>
</feature>
<keyword evidence="4 11" id="KW-0677">Repeat</keyword>
<dbReference type="GO" id="GO:0061775">
    <property type="term" value="F:cohesin loader activity"/>
    <property type="evidence" value="ECO:0007669"/>
    <property type="project" value="InterPro"/>
</dbReference>
<dbReference type="GO" id="GO:0048703">
    <property type="term" value="P:embryonic viscerocranium morphogenesis"/>
    <property type="evidence" value="ECO:0007669"/>
    <property type="project" value="TreeGrafter"/>
</dbReference>
<organism evidence="14 15">
    <name type="scientific">Astatotilapia calliptera</name>
    <name type="common">Eastern happy</name>
    <name type="synonym">Chromis callipterus</name>
    <dbReference type="NCBI Taxonomy" id="8154"/>
    <lineage>
        <taxon>Eukaryota</taxon>
        <taxon>Metazoa</taxon>
        <taxon>Chordata</taxon>
        <taxon>Craniata</taxon>
        <taxon>Vertebrata</taxon>
        <taxon>Euteleostomi</taxon>
        <taxon>Actinopterygii</taxon>
        <taxon>Neopterygii</taxon>
        <taxon>Teleostei</taxon>
        <taxon>Neoteleostei</taxon>
        <taxon>Acanthomorphata</taxon>
        <taxon>Ovalentaria</taxon>
        <taxon>Cichlomorphae</taxon>
        <taxon>Cichliformes</taxon>
        <taxon>Cichlidae</taxon>
        <taxon>African cichlids</taxon>
        <taxon>Pseudocrenilabrinae</taxon>
        <taxon>Haplochromini</taxon>
        <taxon>Astatotilapia</taxon>
    </lineage>
</organism>
<feature type="domain" description="Sister chromatid cohesion C-terminal" evidence="13">
    <location>
        <begin position="2008"/>
        <end position="2188"/>
    </location>
</feature>
<reference evidence="14" key="4">
    <citation type="submission" date="2025-09" db="UniProtKB">
        <authorList>
            <consortium name="Ensembl"/>
        </authorList>
    </citation>
    <scope>IDENTIFICATION</scope>
</reference>
<feature type="region of interest" description="Disordered" evidence="12">
    <location>
        <begin position="2378"/>
        <end position="2407"/>
    </location>
</feature>
<dbReference type="GO" id="GO:0003146">
    <property type="term" value="P:heart jogging"/>
    <property type="evidence" value="ECO:0007669"/>
    <property type="project" value="UniProtKB-ARBA"/>
</dbReference>
<dbReference type="GO" id="GO:1990414">
    <property type="term" value="P:replication-born double-strand break repair via sister chromatid exchange"/>
    <property type="evidence" value="ECO:0007669"/>
    <property type="project" value="TreeGrafter"/>
</dbReference>
<evidence type="ECO:0000313" key="14">
    <source>
        <dbReference type="Ensembl" id="ENSACLP00000049293.1"/>
    </source>
</evidence>
<feature type="compositionally biased region" description="Acidic residues" evidence="12">
    <location>
        <begin position="2397"/>
        <end position="2407"/>
    </location>
</feature>
<feature type="compositionally biased region" description="Basic residues" evidence="12">
    <location>
        <begin position="948"/>
        <end position="958"/>
    </location>
</feature>
<dbReference type="Ensembl" id="ENSACLT00000089176.1">
    <property type="protein sequence ID" value="ENSACLP00000049293.1"/>
    <property type="gene ID" value="ENSACLG00000013956.2"/>
</dbReference>
<evidence type="ECO:0000256" key="7">
    <source>
        <dbReference type="ARBA" id="ARBA00023163"/>
    </source>
</evidence>
<comment type="function">
    <text evidence="10">May play a structural role in chromatin. Involved in sister chromatid cohesion, possibly by facilitating the cohesin complex loading. Transcription factor, which may promote cortical neuron migration during brain development by regulating the transcription of crucial genes in this process.</text>
</comment>
<keyword evidence="5" id="KW-0805">Transcription regulation</keyword>
<sequence>MNGDMPHVPITTLAGIASLTDLLNQLPLPSPLPATTAKSLLYNGRISEEVSSLLVCRDESLVTQLAHSLNQVSTEHIELKDNLGNDEPEGDMPMLLQTLLSRNPKIFRDKSMQTQHKVLGVQQYKITQNQVHGSPASNYQQTTVPQSPSGCFTSPQSGSGPRFVPQQNSPIPSPYTPQSPADYMQYNPPSYSQHQHAQQVTSGLRNIHDSKVSGHLSTDLSNHNARLGSDEDYMNVAHRLGNEEHDSPMKAAAFSVRSPQSACSPAGSEETVQRSRPSLIMQSPPADVPQGAPPDQILTSSDRKKKHKERSKEESDPMEKNALYDIVSSPKDSTKLTLKLSRVKVQDVDQSEELPPEAHMELDHETVMINNNNNNQLSKPAQEVPNKLGADDQANCQQAAVRSNTIETGVTGRVSFDDTEIDTLAEIERIERESASDRERWSKEVQDKDKPLKKRKQDSYPQEPGTESNDGAAIHGGNSVSKMTPKKTNAASNGASRPALMVSIDLQQAGRVIGQPVVVLESQPLCEDHLRRLKSNPDGKVKRVGDDRPGIIKQHADTLQKSGSDGQPEMYKQKQESQRESKHRHDDKSDSSKGPSDDRRPDPSRQKLDKDRDKDRERHKDRDRARDRDKERNIEKEKERDRDKDRHKEKERDRDKEKNIEKERDRDKEKNIEKERDRDKDRHIEKEKERDKAKDRDRKQKMLRENCSRNLADPRQRTGNSSLKSPQNKDQKTSEDGNIKCQAGDKRQSFEAKPSEFPSYLLGGKSGTLKNFVIPKLKRDGKDKDPPNKLVEGWSEPRVRLERVSLVDNLNKGAKPVVVVKKLSVDEVKKIIKESRNAHGSRSRNWSFCERTNKRSHSMISKRSKYAELASDDDQDKDDDEDSDNEKKKKKDHDKTWKHEERRGSGEHRRSGGFHNARRGSGSRQRDWRDEDSDEGSLPPSLSDVARKQKKKDKLKNRKIYDSKLTPEEMMDSSTFKRFASNIDSVLENLEDVDLTAAGNDDEIPQELLLGKQQLSELGSDSAKIKAMGISNKFSSSKLVKFLNILERNIQDSVKLSTLMNHGNDSMDEERLWRNLIMERVTKSADACLTALNIMTSPHMPKAVYIEDVIERVLQYTKFHLQNSLYPQYDPVYRVDPHGGGMHTSKSKRAKCSTHKQKVVVLLYNKVCDIISSISELLEIQLLTDTTILQVSTLGITPFFVENVSELQLCAITLVTAVFSHYKKHRQLILEEIFTSLARLPTSKRSLRNFRLNSSDSDGEPLYIQMVTALVLQLIQCVVHLPSEKETEDEHNKKVDKDVLITNSYETAMRTAQNFLSVFLKKCGSKQGEEDYRPLFENFVHDLLSTVNKPEWPAAELLLSLLGRLLVSMLSLMSICSNEIPKLQKALLGYLDENIETDPSLVFARKFYIAQWFRDITSEAEKAMKSQSEDDEDLKGHHHSRDVDSTAEIMQKAEARKKFLRKAVKTSTSHFSSLRMNSDTINYNDSCLIVRYLASMRPFAQSFDIYLSQILRVLGESAIAVRTKAMKCLSEVVAVDPSILARLDMQRGVHCRLMDNSTSVREAAVELLGRFVLSRPELIEQYYDMLIERILDTGISVRKRVIKIMRDICLEQPDFHKITEMCVKMIRRVNDEEGIKKLVNETFQKLWFSPTPSHDKEAMTRKILNITDVVLACKDSGYDWFEQLLQNLLKSEEDASYKPAGKACVQLVDNLVEHILKYEESLADCEDKGVSSGRLVACITTLYLFSKIRAELMVKHAMTMQPYLTTKCNSQNDFMVICNVAKILELVVPLMEHPSATFLTTIEEDLMKLIIKYGMTVVQHCVSCLGAIVNKVTHNYKFVWACFNRYYGALAKLKTQHQEDPTSSTLAANKPTLLRSLFTVGALCRHFDFDQEEFKGANKIVIKDKVLELLLYFTTHEEEEVQIKAIIGLGFQFIMHPELMFVQELKVLYNSILSDENSSVNLKIQVLKNLQTYLQEEDSRMQEADREWKNKAKQEDLKEMGDISSGMSSSIMQIYLKQVLESFFHSQSTVRHFALSVITLTLSQGLIHPVQCVPYLIAMGTDPEPTMKNKADQQLVEIDKKYSGFIHMKAVAGLKMSYQVQQAINGSKHAVIRGFRHDDSDSALCSHLYTMVRGNRQHRRAFLISLLNLFDDSSKTEVNMLLFIADNLACFPYQTQEEPLFIMHHIDITLSVSGSNLLQSFKEVSDDDDDDEKDDESSSTSSSSDEEEDVVQRKKGSDSDSDLDDEDAVMDRLPENTKPLLEFASASQGILLVLVLKQHLKNLYGFSDSKIQKYSPTESAKVYDKTVNRKSKVHFNPSQTLDYLRSDLANTDLSYEAKKNIAKQYLDFKVLMDHLDRDEEDEDGEANANARNKAITSLLRGPKPRNHNHSNHAAPVETDDEESEDEDPPAVRTLFVFLMVSATMLEICGGVCYAGLKVPENDRLKQTDFYCMHTHKDAHTIEHLLDFPL</sequence>
<dbReference type="Gene3D" id="1.25.10.10">
    <property type="entry name" value="Leucine-rich Repeat Variant"/>
    <property type="match status" value="2"/>
</dbReference>
<proteinExistence type="inferred from homology"/>
<feature type="compositionally biased region" description="Basic and acidic residues" evidence="12">
    <location>
        <begin position="426"/>
        <end position="450"/>
    </location>
</feature>
<keyword evidence="15" id="KW-1185">Reference proteome</keyword>
<feature type="region of interest" description="Disordered" evidence="12">
    <location>
        <begin position="2203"/>
        <end position="2246"/>
    </location>
</feature>
<evidence type="ECO:0000256" key="9">
    <source>
        <dbReference type="ARBA" id="ARBA00023306"/>
    </source>
</evidence>
<keyword evidence="9 11" id="KW-0131">Cell cycle</keyword>
<feature type="compositionally biased region" description="Basic and acidic residues" evidence="12">
    <location>
        <begin position="727"/>
        <end position="754"/>
    </location>
</feature>
<evidence type="ECO:0000256" key="11">
    <source>
        <dbReference type="RuleBase" id="RU364107"/>
    </source>
</evidence>
<evidence type="ECO:0000256" key="1">
    <source>
        <dbReference type="ARBA" id="ARBA00004123"/>
    </source>
</evidence>
<dbReference type="GO" id="GO:0140588">
    <property type="term" value="P:chromatin looping"/>
    <property type="evidence" value="ECO:0007669"/>
    <property type="project" value="InterPro"/>
</dbReference>
<comment type="subcellular location">
    <subcellularLocation>
        <location evidence="1 11">Nucleus</location>
    </subcellularLocation>
</comment>
<keyword evidence="7" id="KW-0804">Transcription</keyword>
<dbReference type="Proteomes" id="UP000265100">
    <property type="component" value="Chromosome 7"/>
</dbReference>
<dbReference type="PANTHER" id="PTHR21704">
    <property type="entry name" value="NIPPED-B-LIKE PROTEIN DELANGIN SCC2-RELATED"/>
    <property type="match status" value="1"/>
</dbReference>
<dbReference type="SUPFAM" id="SSF48371">
    <property type="entry name" value="ARM repeat"/>
    <property type="match status" value="2"/>
</dbReference>
<dbReference type="GeneTree" id="ENSGT00390000010427"/>
<protein>
    <recommendedName>
        <fullName evidence="11">Nipped-B protein</fullName>
    </recommendedName>
</protein>
<keyword evidence="8 11" id="KW-0539">Nucleus</keyword>
<evidence type="ECO:0000256" key="8">
    <source>
        <dbReference type="ARBA" id="ARBA00023242"/>
    </source>
</evidence>
<name>A0AAX7SXW0_ASTCA</name>
<dbReference type="InterPro" id="IPR011989">
    <property type="entry name" value="ARM-like"/>
</dbReference>
<reference evidence="15" key="2">
    <citation type="submission" date="2023-03" db="EMBL/GenBank/DDBJ databases">
        <authorList>
            <consortium name="Wellcome Sanger Institute Data Sharing"/>
        </authorList>
    </citation>
    <scope>NUCLEOTIDE SEQUENCE [LARGE SCALE GENOMIC DNA]</scope>
</reference>
<dbReference type="GO" id="GO:0048565">
    <property type="term" value="P:digestive tract development"/>
    <property type="evidence" value="ECO:0007669"/>
    <property type="project" value="UniProtKB-ARBA"/>
</dbReference>
<feature type="compositionally biased region" description="Basic residues" evidence="12">
    <location>
        <begin position="854"/>
        <end position="864"/>
    </location>
</feature>
<dbReference type="GO" id="GO:0035118">
    <property type="term" value="P:embryonic pectoral fin morphogenesis"/>
    <property type="evidence" value="ECO:0007669"/>
    <property type="project" value="UniProtKB-ARBA"/>
</dbReference>
<reference evidence="14" key="3">
    <citation type="submission" date="2025-08" db="UniProtKB">
        <authorList>
            <consortium name="Ensembl"/>
        </authorList>
    </citation>
    <scope>IDENTIFICATION</scope>
</reference>
<dbReference type="GO" id="GO:0090694">
    <property type="term" value="C:Scc2-Scc4 cohesin loading complex"/>
    <property type="evidence" value="ECO:0007669"/>
    <property type="project" value="TreeGrafter"/>
</dbReference>
<dbReference type="InterPro" id="IPR016024">
    <property type="entry name" value="ARM-type_fold"/>
</dbReference>
<evidence type="ECO:0000256" key="2">
    <source>
        <dbReference type="ARBA" id="ARBA00009252"/>
    </source>
</evidence>
<evidence type="ECO:0000256" key="4">
    <source>
        <dbReference type="ARBA" id="ARBA00022737"/>
    </source>
</evidence>
<dbReference type="GO" id="GO:0071169">
    <property type="term" value="P:establishment of protein localization to chromatin"/>
    <property type="evidence" value="ECO:0007669"/>
    <property type="project" value="TreeGrafter"/>
</dbReference>
<dbReference type="InterPro" id="IPR026003">
    <property type="entry name" value="Cohesin_HEAT"/>
</dbReference>
<dbReference type="Pfam" id="PF12830">
    <property type="entry name" value="Nipped-B_C"/>
    <property type="match status" value="1"/>
</dbReference>
<feature type="compositionally biased region" description="Basic and acidic residues" evidence="12">
    <location>
        <begin position="893"/>
        <end position="910"/>
    </location>
</feature>
<dbReference type="Pfam" id="PF12765">
    <property type="entry name" value="Cohesin_HEAT"/>
    <property type="match status" value="1"/>
</dbReference>
<keyword evidence="3" id="KW-0217">Developmental protein</keyword>